<evidence type="ECO:0000259" key="5">
    <source>
        <dbReference type="PROSITE" id="PS50893"/>
    </source>
</evidence>
<accession>A0A7G9S1J3</accession>
<dbReference type="InterPro" id="IPR003439">
    <property type="entry name" value="ABC_transporter-like_ATP-bd"/>
</dbReference>
<keyword evidence="2" id="KW-0547">Nucleotide-binding</keyword>
<feature type="compositionally biased region" description="Basic and acidic residues" evidence="4">
    <location>
        <begin position="237"/>
        <end position="251"/>
    </location>
</feature>
<dbReference type="PANTHER" id="PTHR19211">
    <property type="entry name" value="ATP-BINDING TRANSPORT PROTEIN-RELATED"/>
    <property type="match status" value="1"/>
</dbReference>
<dbReference type="Proteomes" id="UP000515928">
    <property type="component" value="Chromosome"/>
</dbReference>
<keyword evidence="7" id="KW-1185">Reference proteome</keyword>
<dbReference type="NCBIfam" id="NF000355">
    <property type="entry name" value="ribo_prot_ABC_F"/>
    <property type="match status" value="1"/>
</dbReference>
<keyword evidence="1" id="KW-0677">Repeat</keyword>
<dbReference type="Pfam" id="PF00005">
    <property type="entry name" value="ABC_tran"/>
    <property type="match status" value="2"/>
</dbReference>
<evidence type="ECO:0000256" key="1">
    <source>
        <dbReference type="ARBA" id="ARBA00022737"/>
    </source>
</evidence>
<feature type="domain" description="ABC transporter" evidence="5">
    <location>
        <begin position="288"/>
        <end position="470"/>
    </location>
</feature>
<dbReference type="InterPro" id="IPR017871">
    <property type="entry name" value="ABC_transporter-like_CS"/>
</dbReference>
<dbReference type="EMBL" id="CP060715">
    <property type="protein sequence ID" value="QNN61718.1"/>
    <property type="molecule type" value="Genomic_DNA"/>
</dbReference>
<dbReference type="InterPro" id="IPR027417">
    <property type="entry name" value="P-loop_NTPase"/>
</dbReference>
<organism evidence="6 7">
    <name type="scientific">Erysipelothrix inopinata</name>
    <dbReference type="NCBI Taxonomy" id="225084"/>
    <lineage>
        <taxon>Bacteria</taxon>
        <taxon>Bacillati</taxon>
        <taxon>Bacillota</taxon>
        <taxon>Erysipelotrichia</taxon>
        <taxon>Erysipelotrichales</taxon>
        <taxon>Erysipelotrichaceae</taxon>
        <taxon>Erysipelothrix</taxon>
    </lineage>
</organism>
<evidence type="ECO:0000256" key="2">
    <source>
        <dbReference type="ARBA" id="ARBA00022741"/>
    </source>
</evidence>
<dbReference type="SMART" id="SM00382">
    <property type="entry name" value="AAA"/>
    <property type="match status" value="2"/>
</dbReference>
<evidence type="ECO:0000256" key="4">
    <source>
        <dbReference type="SAM" id="MobiDB-lite"/>
    </source>
</evidence>
<keyword evidence="3 6" id="KW-0067">ATP-binding</keyword>
<dbReference type="RefSeq" id="WP_187534913.1">
    <property type="nucleotide sequence ID" value="NZ_CBCSHU010000022.1"/>
</dbReference>
<dbReference type="AlphaFoldDB" id="A0A7G9S1J3"/>
<dbReference type="PROSITE" id="PS50893">
    <property type="entry name" value="ABC_TRANSPORTER_2"/>
    <property type="match status" value="2"/>
</dbReference>
<evidence type="ECO:0000313" key="7">
    <source>
        <dbReference type="Proteomes" id="UP000515928"/>
    </source>
</evidence>
<dbReference type="CDD" id="cd03221">
    <property type="entry name" value="ABCF_EF-3"/>
    <property type="match status" value="2"/>
</dbReference>
<evidence type="ECO:0000313" key="6">
    <source>
        <dbReference type="EMBL" id="QNN61718.1"/>
    </source>
</evidence>
<name>A0A7G9S1J3_9FIRM</name>
<dbReference type="InterPro" id="IPR050611">
    <property type="entry name" value="ABCF"/>
</dbReference>
<dbReference type="KEGG" id="eio:H9L01_05010"/>
<reference evidence="6 7" key="1">
    <citation type="submission" date="2020-08" db="EMBL/GenBank/DDBJ databases">
        <title>Genome sequence of Erysipelothrix inopinata DSM 15511T.</title>
        <authorList>
            <person name="Hyun D.-W."/>
            <person name="Bae J.-W."/>
        </authorList>
    </citation>
    <scope>NUCLEOTIDE SEQUENCE [LARGE SCALE GENOMIC DNA]</scope>
    <source>
        <strain evidence="6 7">DSM 15511</strain>
    </source>
</reference>
<dbReference type="InterPro" id="IPR003593">
    <property type="entry name" value="AAA+_ATPase"/>
</dbReference>
<sequence length="470" mass="53317">MKPLIEAKNIEIEYNNKTVLDINKVEIYPNQRIGVVGKNGSGKTTLIKILAGVIENGRVSHNASIHYLSQNDFELVTVQDYEQLSKQGILHESEAYSGGEKMRIKLADAFSNMSEVLFLDEPTNNLDNEMKASLKYQLMYYPGAVVLVSHDRSFLNDIVDVIWEISNTSLTIYPGNYDDYENYKNEELERQKYLYEGYQNEIQKFEKQKNEIKQKAEKLGNRKVKKTESSGRLSHAKGNDSKQKNLNRKAKEIEKKIGRVEKIEKVKESKQLIFTPTIAKQLHNSYPIRGVNLNKSFGSKTIFSNFSFSVPLNSKIGIIGPNGSGKTTLVRMIMDEEEGIELAQNSNIGYFKQDSIESVQDVSAISYLMENQVLTEAILRSYFANLGFEQNQLQTSMRDLSGGEVMKLVLGKLLLSESNIIILDEPTNNLDIESVKALELMLRSYPGTVLIISHDERLIDEICDDVINIK</sequence>
<gene>
    <name evidence="6" type="ORF">H9L01_05010</name>
</gene>
<dbReference type="GO" id="GO:0016887">
    <property type="term" value="F:ATP hydrolysis activity"/>
    <property type="evidence" value="ECO:0007669"/>
    <property type="project" value="InterPro"/>
</dbReference>
<dbReference type="Gene3D" id="3.40.50.300">
    <property type="entry name" value="P-loop containing nucleotide triphosphate hydrolases"/>
    <property type="match status" value="3"/>
</dbReference>
<proteinExistence type="predicted"/>
<dbReference type="SUPFAM" id="SSF52540">
    <property type="entry name" value="P-loop containing nucleoside triphosphate hydrolases"/>
    <property type="match status" value="2"/>
</dbReference>
<dbReference type="PANTHER" id="PTHR19211:SF100">
    <property type="entry name" value="RIBOSOME PROTECTION PROTEIN VMLR"/>
    <property type="match status" value="1"/>
</dbReference>
<protein>
    <submittedName>
        <fullName evidence="6">ABC-F family ATP-binding cassette domain-containing protein</fullName>
    </submittedName>
</protein>
<evidence type="ECO:0000256" key="3">
    <source>
        <dbReference type="ARBA" id="ARBA00022840"/>
    </source>
</evidence>
<feature type="region of interest" description="Disordered" evidence="4">
    <location>
        <begin position="216"/>
        <end position="251"/>
    </location>
</feature>
<dbReference type="PROSITE" id="PS00211">
    <property type="entry name" value="ABC_TRANSPORTER_1"/>
    <property type="match status" value="1"/>
</dbReference>
<feature type="domain" description="ABC transporter" evidence="5">
    <location>
        <begin position="5"/>
        <end position="192"/>
    </location>
</feature>
<dbReference type="GO" id="GO:0005524">
    <property type="term" value="F:ATP binding"/>
    <property type="evidence" value="ECO:0007669"/>
    <property type="project" value="UniProtKB-KW"/>
</dbReference>